<gene>
    <name evidence="2" type="ORF">ACFYTF_10405</name>
</gene>
<organism evidence="2 3">
    <name type="scientific">Nocardia thailandica</name>
    <dbReference type="NCBI Taxonomy" id="257275"/>
    <lineage>
        <taxon>Bacteria</taxon>
        <taxon>Bacillati</taxon>
        <taxon>Actinomycetota</taxon>
        <taxon>Actinomycetes</taxon>
        <taxon>Mycobacteriales</taxon>
        <taxon>Nocardiaceae</taxon>
        <taxon>Nocardia</taxon>
    </lineage>
</organism>
<feature type="domain" description="Knr4/Smi1-like" evidence="1">
    <location>
        <begin position="26"/>
        <end position="151"/>
    </location>
</feature>
<dbReference type="Gene3D" id="3.40.1580.10">
    <property type="entry name" value="SMI1/KNR4-like"/>
    <property type="match status" value="1"/>
</dbReference>
<accession>A0ABW6PLU5</accession>
<sequence>MHPAIARLDHLLAAQRPTLHATLSPPATAAELDAIETRFGLTLPPLLRELLAWRNGQDPEYEQCLVEYWALMSTTMITAALADMLWLVENDDFGNLWGPDWVPFLQNIYGDYVCVDLRGGFGGVPGQIVEFKHEDDQRHVTYPSLEAWLETVVDALEAGILVYEPSQVPSWEPADFAVYESFIAARNPGYPTSHYVW</sequence>
<comment type="caution">
    <text evidence="2">The sequence shown here is derived from an EMBL/GenBank/DDBJ whole genome shotgun (WGS) entry which is preliminary data.</text>
</comment>
<dbReference type="Pfam" id="PF09346">
    <property type="entry name" value="SMI1_KNR4"/>
    <property type="match status" value="1"/>
</dbReference>
<evidence type="ECO:0000313" key="2">
    <source>
        <dbReference type="EMBL" id="MFF0543238.1"/>
    </source>
</evidence>
<dbReference type="SUPFAM" id="SSF160631">
    <property type="entry name" value="SMI1/KNR4-like"/>
    <property type="match status" value="1"/>
</dbReference>
<dbReference type="PANTHER" id="PTHR47432">
    <property type="entry name" value="CELL WALL ASSEMBLY REGULATOR SMI1"/>
    <property type="match status" value="1"/>
</dbReference>
<reference evidence="2 3" key="1">
    <citation type="submission" date="2024-10" db="EMBL/GenBank/DDBJ databases">
        <title>The Natural Products Discovery Center: Release of the First 8490 Sequenced Strains for Exploring Actinobacteria Biosynthetic Diversity.</title>
        <authorList>
            <person name="Kalkreuter E."/>
            <person name="Kautsar S.A."/>
            <person name="Yang D."/>
            <person name="Bader C.D."/>
            <person name="Teijaro C.N."/>
            <person name="Fluegel L."/>
            <person name="Davis C.M."/>
            <person name="Simpson J.R."/>
            <person name="Lauterbach L."/>
            <person name="Steele A.D."/>
            <person name="Gui C."/>
            <person name="Meng S."/>
            <person name="Li G."/>
            <person name="Viehrig K."/>
            <person name="Ye F."/>
            <person name="Su P."/>
            <person name="Kiefer A.F."/>
            <person name="Nichols A."/>
            <person name="Cepeda A.J."/>
            <person name="Yan W."/>
            <person name="Fan B."/>
            <person name="Jiang Y."/>
            <person name="Adhikari A."/>
            <person name="Zheng C.-J."/>
            <person name="Schuster L."/>
            <person name="Cowan T.M."/>
            <person name="Smanski M.J."/>
            <person name="Chevrette M.G."/>
            <person name="De Carvalho L.P.S."/>
            <person name="Shen B."/>
        </authorList>
    </citation>
    <scope>NUCLEOTIDE SEQUENCE [LARGE SCALE GENOMIC DNA]</scope>
    <source>
        <strain evidence="2 3">NPDC004045</strain>
    </source>
</reference>
<protein>
    <submittedName>
        <fullName evidence="2">SMI1/KNR4 family protein</fullName>
    </submittedName>
</protein>
<keyword evidence="3" id="KW-1185">Reference proteome</keyword>
<dbReference type="PANTHER" id="PTHR47432:SF1">
    <property type="entry name" value="CELL WALL ASSEMBLY REGULATOR SMI1"/>
    <property type="match status" value="1"/>
</dbReference>
<dbReference type="EMBL" id="JBIAMX010000005">
    <property type="protein sequence ID" value="MFF0543238.1"/>
    <property type="molecule type" value="Genomic_DNA"/>
</dbReference>
<dbReference type="SMART" id="SM00860">
    <property type="entry name" value="SMI1_KNR4"/>
    <property type="match status" value="1"/>
</dbReference>
<dbReference type="InterPro" id="IPR037883">
    <property type="entry name" value="Knr4/Smi1-like_sf"/>
</dbReference>
<proteinExistence type="predicted"/>
<dbReference type="InterPro" id="IPR051873">
    <property type="entry name" value="KNR4/SMI1_regulator"/>
</dbReference>
<evidence type="ECO:0000259" key="1">
    <source>
        <dbReference type="SMART" id="SM00860"/>
    </source>
</evidence>
<dbReference type="Proteomes" id="UP001601444">
    <property type="component" value="Unassembled WGS sequence"/>
</dbReference>
<dbReference type="InterPro" id="IPR018958">
    <property type="entry name" value="Knr4/Smi1-like_dom"/>
</dbReference>
<dbReference type="RefSeq" id="WP_043658007.1">
    <property type="nucleotide sequence ID" value="NZ_JBIAMX010000005.1"/>
</dbReference>
<name>A0ABW6PLU5_9NOCA</name>
<evidence type="ECO:0000313" key="3">
    <source>
        <dbReference type="Proteomes" id="UP001601444"/>
    </source>
</evidence>